<dbReference type="Pfam" id="PF00307">
    <property type="entry name" value="CH"/>
    <property type="match status" value="2"/>
</dbReference>
<dbReference type="SUPFAM" id="SSF47473">
    <property type="entry name" value="EF-hand"/>
    <property type="match status" value="1"/>
</dbReference>
<proteinExistence type="inferred from homology"/>
<feature type="compositionally biased region" description="Polar residues" evidence="5">
    <location>
        <begin position="617"/>
        <end position="640"/>
    </location>
</feature>
<feature type="compositionally biased region" description="Pro residues" evidence="5">
    <location>
        <begin position="228"/>
        <end position="238"/>
    </location>
</feature>
<feature type="region of interest" description="Disordered" evidence="5">
    <location>
        <begin position="1367"/>
        <end position="1387"/>
    </location>
</feature>
<feature type="region of interest" description="Disordered" evidence="5">
    <location>
        <begin position="347"/>
        <end position="373"/>
    </location>
</feature>
<dbReference type="SMART" id="SM01184">
    <property type="entry name" value="efhand_Ca_insen"/>
    <property type="match status" value="1"/>
</dbReference>
<dbReference type="Pfam" id="PF08726">
    <property type="entry name" value="EFhand_Ca_insen"/>
    <property type="match status" value="1"/>
</dbReference>
<dbReference type="InterPro" id="IPR001589">
    <property type="entry name" value="Actinin_actin-bd_CS"/>
</dbReference>
<evidence type="ECO:0000259" key="6">
    <source>
        <dbReference type="PROSITE" id="PS50021"/>
    </source>
</evidence>
<evidence type="ECO:0000256" key="1">
    <source>
        <dbReference type="ARBA" id="ARBA00010255"/>
    </source>
</evidence>
<dbReference type="FunFam" id="1.10.238.10:FF:000097">
    <property type="entry name" value="Alpha-actinin, sarcomeric (F-actin cross linking protein)"/>
    <property type="match status" value="1"/>
</dbReference>
<dbReference type="Gene3D" id="1.10.418.10">
    <property type="entry name" value="Calponin-like domain"/>
    <property type="match status" value="2"/>
</dbReference>
<organism evidence="9 10">
    <name type="scientific">Lasallia pustulata</name>
    <dbReference type="NCBI Taxonomy" id="136370"/>
    <lineage>
        <taxon>Eukaryota</taxon>
        <taxon>Fungi</taxon>
        <taxon>Dikarya</taxon>
        <taxon>Ascomycota</taxon>
        <taxon>Pezizomycotina</taxon>
        <taxon>Lecanoromycetes</taxon>
        <taxon>OSLEUM clade</taxon>
        <taxon>Umbilicariomycetidae</taxon>
        <taxon>Umbilicariales</taxon>
        <taxon>Umbilicariaceae</taxon>
        <taxon>Lasallia</taxon>
    </lineage>
</organism>
<dbReference type="PROSITE" id="PS00020">
    <property type="entry name" value="ACTININ_2"/>
    <property type="match status" value="1"/>
</dbReference>
<accession>A0A1W5D9E5</accession>
<feature type="region of interest" description="Disordered" evidence="5">
    <location>
        <begin position="690"/>
        <end position="711"/>
    </location>
</feature>
<dbReference type="SMART" id="SM00033">
    <property type="entry name" value="CH"/>
    <property type="match status" value="2"/>
</dbReference>
<feature type="domain" description="EF-hand" evidence="8">
    <location>
        <begin position="1222"/>
        <end position="1257"/>
    </location>
</feature>
<feature type="region of interest" description="Disordered" evidence="5">
    <location>
        <begin position="1"/>
        <end position="38"/>
    </location>
</feature>
<feature type="compositionally biased region" description="Low complexity" evidence="5">
    <location>
        <begin position="465"/>
        <end position="475"/>
    </location>
</feature>
<dbReference type="InterPro" id="IPR011992">
    <property type="entry name" value="EF-hand-dom_pair"/>
</dbReference>
<feature type="domain" description="Calponin-homology (CH)" evidence="6">
    <location>
        <begin position="862"/>
        <end position="968"/>
    </location>
</feature>
<comment type="similarity">
    <text evidence="1">Belongs to the alpha-actinin family.</text>
</comment>
<dbReference type="Proteomes" id="UP000192927">
    <property type="component" value="Unassembled WGS sequence"/>
</dbReference>
<dbReference type="EMBL" id="FWEW01003517">
    <property type="protein sequence ID" value="SLM39519.1"/>
    <property type="molecule type" value="Genomic_DNA"/>
</dbReference>
<feature type="domain" description="Calponin-homology (CH)" evidence="6">
    <location>
        <begin position="748"/>
        <end position="853"/>
    </location>
</feature>
<dbReference type="CDD" id="cd21291">
    <property type="entry name" value="CH_SpAIN1-like_rpt2"/>
    <property type="match status" value="1"/>
</dbReference>
<name>A0A1W5D9E5_9LECA</name>
<dbReference type="GO" id="GO:0005509">
    <property type="term" value="F:calcium ion binding"/>
    <property type="evidence" value="ECO:0007669"/>
    <property type="project" value="InterPro"/>
</dbReference>
<dbReference type="InterPro" id="IPR014837">
    <property type="entry name" value="EF-hand_Ca_insen"/>
</dbReference>
<dbReference type="SUPFAM" id="SSF46966">
    <property type="entry name" value="Spectrin repeat"/>
    <property type="match status" value="2"/>
</dbReference>
<dbReference type="CDD" id="cd00051">
    <property type="entry name" value="EFh"/>
    <property type="match status" value="1"/>
</dbReference>
<dbReference type="PROSITE" id="PS50021">
    <property type="entry name" value="CH"/>
    <property type="match status" value="2"/>
</dbReference>
<dbReference type="PROSITE" id="PS50108">
    <property type="entry name" value="CRIB"/>
    <property type="match status" value="1"/>
</dbReference>
<feature type="compositionally biased region" description="Polar residues" evidence="5">
    <location>
        <begin position="255"/>
        <end position="266"/>
    </location>
</feature>
<dbReference type="InterPro" id="IPR000095">
    <property type="entry name" value="CRIB_dom"/>
</dbReference>
<dbReference type="GO" id="GO:0003779">
    <property type="term" value="F:actin binding"/>
    <property type="evidence" value="ECO:0007669"/>
    <property type="project" value="UniProtKB-KW"/>
</dbReference>
<dbReference type="InterPro" id="IPR002048">
    <property type="entry name" value="EF_hand_dom"/>
</dbReference>
<dbReference type="CDD" id="cd21215">
    <property type="entry name" value="CH_SpAIN1-like_rpt1"/>
    <property type="match status" value="1"/>
</dbReference>
<evidence type="ECO:0000259" key="8">
    <source>
        <dbReference type="PROSITE" id="PS50222"/>
    </source>
</evidence>
<evidence type="ECO:0000256" key="2">
    <source>
        <dbReference type="ARBA" id="ARBA00022737"/>
    </source>
</evidence>
<dbReference type="FunFam" id="1.20.58.60:FF:000138">
    <property type="entry name" value="Alpha-actinin, sarcomeric"/>
    <property type="match status" value="1"/>
</dbReference>
<keyword evidence="10" id="KW-1185">Reference proteome</keyword>
<dbReference type="FunFam" id="1.20.58.60:FF:000279">
    <property type="entry name" value="Calponin domain-containing protein"/>
    <property type="match status" value="1"/>
</dbReference>
<evidence type="ECO:0000256" key="4">
    <source>
        <dbReference type="ARBA" id="ARBA00023203"/>
    </source>
</evidence>
<evidence type="ECO:0000313" key="10">
    <source>
        <dbReference type="Proteomes" id="UP000192927"/>
    </source>
</evidence>
<keyword evidence="3" id="KW-0106">Calcium</keyword>
<evidence type="ECO:0000256" key="3">
    <source>
        <dbReference type="ARBA" id="ARBA00022837"/>
    </source>
</evidence>
<feature type="region of interest" description="Disordered" evidence="5">
    <location>
        <begin position="1332"/>
        <end position="1353"/>
    </location>
</feature>
<keyword evidence="4" id="KW-0009">Actin-binding</keyword>
<feature type="compositionally biased region" description="Basic and acidic residues" evidence="5">
    <location>
        <begin position="1"/>
        <end position="19"/>
    </location>
</feature>
<dbReference type="PANTHER" id="PTHR11915">
    <property type="entry name" value="SPECTRIN/FILAMIN RELATED CYTOSKELETAL PROTEIN"/>
    <property type="match status" value="1"/>
</dbReference>
<evidence type="ECO:0000259" key="7">
    <source>
        <dbReference type="PROSITE" id="PS50108"/>
    </source>
</evidence>
<feature type="region of interest" description="Disordered" evidence="5">
    <location>
        <begin position="465"/>
        <end position="510"/>
    </location>
</feature>
<evidence type="ECO:0000313" key="9">
    <source>
        <dbReference type="EMBL" id="SLM39519.1"/>
    </source>
</evidence>
<reference evidence="10" key="1">
    <citation type="submission" date="2017-03" db="EMBL/GenBank/DDBJ databases">
        <authorList>
            <person name="Sharma R."/>
            <person name="Thines M."/>
        </authorList>
    </citation>
    <scope>NUCLEOTIDE SEQUENCE [LARGE SCALE GENOMIC DNA]</scope>
</reference>
<feature type="compositionally biased region" description="Polar residues" evidence="5">
    <location>
        <begin position="690"/>
        <end position="699"/>
    </location>
</feature>
<feature type="domain" description="CRIB" evidence="7">
    <location>
        <begin position="104"/>
        <end position="117"/>
    </location>
</feature>
<keyword evidence="2" id="KW-0677">Repeat</keyword>
<dbReference type="Gene3D" id="1.10.238.10">
    <property type="entry name" value="EF-hand"/>
    <property type="match status" value="2"/>
</dbReference>
<dbReference type="FunFam" id="1.10.418.10:FF:000030">
    <property type="entry name" value="Related to alpha-actinin"/>
    <property type="match status" value="1"/>
</dbReference>
<dbReference type="FunFam" id="1.10.238.10:FF:000223">
    <property type="entry name" value="Related to alpha-actinin"/>
    <property type="match status" value="1"/>
</dbReference>
<dbReference type="FunFam" id="1.10.418.10:FF:000077">
    <property type="entry name" value="Related to alpha-actinin"/>
    <property type="match status" value="1"/>
</dbReference>
<protein>
    <submittedName>
        <fullName evidence="9">Alpha-sarcomeric (F-actin cross linking protein)</fullName>
    </submittedName>
</protein>
<dbReference type="PROSITE" id="PS00019">
    <property type="entry name" value="ACTININ_1"/>
    <property type="match status" value="1"/>
</dbReference>
<dbReference type="InterPro" id="IPR036872">
    <property type="entry name" value="CH_dom_sf"/>
</dbReference>
<dbReference type="PROSITE" id="PS50222">
    <property type="entry name" value="EF_HAND_2"/>
    <property type="match status" value="1"/>
</dbReference>
<feature type="region of interest" description="Disordered" evidence="5">
    <location>
        <begin position="160"/>
        <end position="266"/>
    </location>
</feature>
<dbReference type="SUPFAM" id="SSF47576">
    <property type="entry name" value="Calponin-homology domain, CH-domain"/>
    <property type="match status" value="1"/>
</dbReference>
<sequence>MDSESKSSGDKSSRRRSQDVRSIAGSIQSRADRSDSMAKSLFSRGTKLLKRENSSKSNLTSLRTLDWVEASYERDQIQELAGWRLLKHSRIDSAGNSKEIKQTISEPYNFQHLTHAHARQFQELERTRDNELVSEFSAIRASQAPRRELRGIKAQCLHSRNTSSEALEQLSPPKSHTGLITPPTLSPTRPRDRPRNTLPSNTKEGKAVRTSPSIDNFSHPGPRGNKLPTPPVSPPPARAPSRTAFSPFRDPLLSYQPSPTASTSEQSIAGYSFATSDSASALNSPAEITSAQKDSVRVDPLDIGHAMTTPDDSALTLRPLPFNLSGTELADLPEEVESFYFKRTSTRHSRIPSTDSGIHHSKPSPRSPSRANAFLHPSLGVVSEAPGSPALGPGAAIDPTLPNPMDPCDLIARPSLMRKATALPKGFDESWEDDIDWCYEHAAEADCEFEWDCQSRDGDEVAASSTLTAGTSTDAHTTRGSGLDDNKDPLANQRNAPVPASAVADCSKSQVLNSRNTPDLAIPELEYLLTDSAQSSAISLPETVTYSQLHLPSHLTGKTALNGPPSNVVRSPHSVYITIDHEAQMIDETLYQEKLSEEYFSEHFFQVYDDSIDASGTFDNSPRSSHSPPSTCQSRESVTLSVVEPLARRRRENNSSCSLPELVHSKSSRERFDLVAIQLAEQIASLRTTEATSNSLSSGTRRRKRDPENNRLFTVGKGSFNRSNWWGSGSAAYASKATMALLEQQWVTVQQKTFTKWLNAKVKPRDVLVNDLAKDLSDGVILIHLLEILGNESLGRYASKPKLRLQRFENVNKALDFIKARGIQMTNIGAEDVVDGNRKIILGLIWTLISRFTISDINEEGMTAKEGLLLWCQRKTACYEEVEIRDFSASWNNGLAFCSLLDIHRPDLIDYDSLDKNDHRGNMQLAFDIASKEIGIPDLLDVEDVCDVAKPDERSLMTYIAYWFHAFSQMERVENAGRRVEKFVTNMQGAWEMQNSFERRMRDLLRQIAAQRQQWEEAIFEGTYTDAREQLNLFTIYKRSQKRKWVAEKSDLAALLGNIKTKMSTYRLRPYEPPPDLRLEVLDHEWAVLMKAERDRSQLINETIRDIKNALRRTFADKANDFALTLNTLTLAISGLEGDVADQLRHAQRLHSNLPPLTAFLSTIATLDQRCAEANIEENDFTTYTYDELAYELSLVQSSVGKKLAFLENQLVARNMTNLTPIQLEEFESVFRHFDRDVSNSLQELEFSAALASLGLVYDEMEMHERFRETSGGRGEVGFEQFIRFMVGVTEDQNTAEQVFQSFREVADGKPYVTELDLRHSLIPDEIINDLLHSMPPHTSPDGPKREEEEAGVPKFDYVGFMERITRGEAGGAEGGKKTKVNGEGAY</sequence>
<dbReference type="Gene3D" id="1.20.58.60">
    <property type="match status" value="2"/>
</dbReference>
<evidence type="ECO:0000256" key="5">
    <source>
        <dbReference type="SAM" id="MobiDB-lite"/>
    </source>
</evidence>
<dbReference type="InterPro" id="IPR001715">
    <property type="entry name" value="CH_dom"/>
</dbReference>
<feature type="region of interest" description="Disordered" evidence="5">
    <location>
        <begin position="616"/>
        <end position="657"/>
    </location>
</feature>